<keyword evidence="2" id="KW-1185">Reference proteome</keyword>
<evidence type="ECO:0008006" key="3">
    <source>
        <dbReference type="Google" id="ProtNLM"/>
    </source>
</evidence>
<organism evidence="1 2">
    <name type="scientific">Paenibacillus solisilvae</name>
    <dbReference type="NCBI Taxonomy" id="2486751"/>
    <lineage>
        <taxon>Bacteria</taxon>
        <taxon>Bacillati</taxon>
        <taxon>Bacillota</taxon>
        <taxon>Bacilli</taxon>
        <taxon>Bacillales</taxon>
        <taxon>Paenibacillaceae</taxon>
        <taxon>Paenibacillus</taxon>
    </lineage>
</organism>
<gene>
    <name evidence="1" type="ORF">ACFPYJ_18900</name>
</gene>
<protein>
    <recommendedName>
        <fullName evidence="3">Integrase catalytic domain-containing protein</fullName>
    </recommendedName>
</protein>
<proteinExistence type="predicted"/>
<name>A0ABW0W2G2_9BACL</name>
<dbReference type="EMBL" id="JBHSOW010000068">
    <property type="protein sequence ID" value="MFC5651139.1"/>
    <property type="molecule type" value="Genomic_DNA"/>
</dbReference>
<dbReference type="RefSeq" id="WP_379189794.1">
    <property type="nucleotide sequence ID" value="NZ_JBHSOW010000068.1"/>
</dbReference>
<sequence length="37" mass="4369">MQEYNRKRIHKSIYDLSPYEYRAALKAGSITPIEVKV</sequence>
<accession>A0ABW0W2G2</accession>
<dbReference type="Proteomes" id="UP001596047">
    <property type="component" value="Unassembled WGS sequence"/>
</dbReference>
<evidence type="ECO:0000313" key="2">
    <source>
        <dbReference type="Proteomes" id="UP001596047"/>
    </source>
</evidence>
<comment type="caution">
    <text evidence="1">The sequence shown here is derived from an EMBL/GenBank/DDBJ whole genome shotgun (WGS) entry which is preliminary data.</text>
</comment>
<evidence type="ECO:0000313" key="1">
    <source>
        <dbReference type="EMBL" id="MFC5651139.1"/>
    </source>
</evidence>
<reference evidence="2" key="1">
    <citation type="journal article" date="2019" name="Int. J. Syst. Evol. Microbiol.">
        <title>The Global Catalogue of Microorganisms (GCM) 10K type strain sequencing project: providing services to taxonomists for standard genome sequencing and annotation.</title>
        <authorList>
            <consortium name="The Broad Institute Genomics Platform"/>
            <consortium name="The Broad Institute Genome Sequencing Center for Infectious Disease"/>
            <person name="Wu L."/>
            <person name="Ma J."/>
        </authorList>
    </citation>
    <scope>NUCLEOTIDE SEQUENCE [LARGE SCALE GENOMIC DNA]</scope>
    <source>
        <strain evidence="2">CGMCC 1.3240</strain>
    </source>
</reference>